<dbReference type="Ensembl" id="ENSACIT00000027648.1">
    <property type="protein sequence ID" value="ENSACIP00000026940.1"/>
    <property type="gene ID" value="ENSACIG00000020871.1"/>
</dbReference>
<comment type="subcellular location">
    <subcellularLocation>
        <location evidence="2">Nucleus</location>
    </subcellularLocation>
</comment>
<evidence type="ECO:0000256" key="16">
    <source>
        <dbReference type="ARBA" id="ARBA00049349"/>
    </source>
</evidence>
<dbReference type="FunFam" id="3.10.330.70:FF:000001">
    <property type="entry name" value="Putative lysine-specific demethylase 4a"/>
    <property type="match status" value="1"/>
</dbReference>
<dbReference type="GO" id="GO:0140684">
    <property type="term" value="F:histone H3K9me2/H3K9me3 demethylase activity"/>
    <property type="evidence" value="ECO:0007669"/>
    <property type="project" value="UniProtKB-EC"/>
</dbReference>
<dbReference type="InterPro" id="IPR002999">
    <property type="entry name" value="Tudor"/>
</dbReference>
<dbReference type="SUPFAM" id="SSF63748">
    <property type="entry name" value="Tudor/PWWP/MBT"/>
    <property type="match status" value="2"/>
</dbReference>
<evidence type="ECO:0000256" key="4">
    <source>
        <dbReference type="ARBA" id="ARBA00012900"/>
    </source>
</evidence>
<evidence type="ECO:0000256" key="3">
    <source>
        <dbReference type="ARBA" id="ARBA00009711"/>
    </source>
</evidence>
<dbReference type="AlphaFoldDB" id="A0A3Q0T476"/>
<evidence type="ECO:0000256" key="6">
    <source>
        <dbReference type="ARBA" id="ARBA00022737"/>
    </source>
</evidence>
<keyword evidence="8" id="KW-0862">Zinc</keyword>
<dbReference type="Pfam" id="PF18104">
    <property type="entry name" value="Tudor_2"/>
    <property type="match status" value="2"/>
</dbReference>
<evidence type="ECO:0000256" key="8">
    <source>
        <dbReference type="ARBA" id="ARBA00022833"/>
    </source>
</evidence>
<dbReference type="PROSITE" id="PS51805">
    <property type="entry name" value="EPHD"/>
    <property type="match status" value="1"/>
</dbReference>
<dbReference type="CDD" id="cd20466">
    <property type="entry name" value="Tudor_JMJD2A_rpt2"/>
    <property type="match status" value="1"/>
</dbReference>
<keyword evidence="7" id="KW-0863">Zinc-finger</keyword>
<dbReference type="GeneTree" id="ENSGT00940000154930"/>
<dbReference type="GO" id="GO:0005634">
    <property type="term" value="C:nucleus"/>
    <property type="evidence" value="ECO:0007669"/>
    <property type="project" value="UniProtKB-SubCell"/>
</dbReference>
<dbReference type="GO" id="GO:0008270">
    <property type="term" value="F:zinc ion binding"/>
    <property type="evidence" value="ECO:0007669"/>
    <property type="project" value="UniProtKB-KW"/>
</dbReference>
<protein>
    <recommendedName>
        <fullName evidence="4">[histone H3]-trimethyl-L-lysine(9) demethylase</fullName>
        <ecNumber evidence="4">1.14.11.66</ecNumber>
    </recommendedName>
</protein>
<evidence type="ECO:0000256" key="13">
    <source>
        <dbReference type="ARBA" id="ARBA00023015"/>
    </source>
</evidence>
<dbReference type="Gene3D" id="2.30.30.140">
    <property type="match status" value="1"/>
</dbReference>
<dbReference type="OMA" id="FHTETHL"/>
<keyword evidence="6" id="KW-0677">Repeat</keyword>
<keyword evidence="11" id="KW-0560">Oxidoreductase</keyword>
<evidence type="ECO:0000256" key="14">
    <source>
        <dbReference type="ARBA" id="ARBA00023163"/>
    </source>
</evidence>
<keyword evidence="19" id="KW-1185">Reference proteome</keyword>
<accession>A0A3Q0T476</accession>
<proteinExistence type="inferred from homology"/>
<evidence type="ECO:0000256" key="2">
    <source>
        <dbReference type="ARBA" id="ARBA00004123"/>
    </source>
</evidence>
<evidence type="ECO:0000259" key="17">
    <source>
        <dbReference type="PROSITE" id="PS51805"/>
    </source>
</evidence>
<dbReference type="Proteomes" id="UP000261340">
    <property type="component" value="Unplaced"/>
</dbReference>
<evidence type="ECO:0000313" key="18">
    <source>
        <dbReference type="Ensembl" id="ENSACIP00000026940.1"/>
    </source>
</evidence>
<keyword evidence="10" id="KW-0223">Dioxygenase</keyword>
<evidence type="ECO:0000256" key="12">
    <source>
        <dbReference type="ARBA" id="ARBA00023004"/>
    </source>
</evidence>
<evidence type="ECO:0000256" key="15">
    <source>
        <dbReference type="ARBA" id="ARBA00023242"/>
    </source>
</evidence>
<dbReference type="Gene3D" id="3.10.330.70">
    <property type="match status" value="1"/>
</dbReference>
<comment type="catalytic activity">
    <reaction evidence="16">
        <text>N(6),N(6),N(6)-trimethyl-L-lysyl(9)-[histone H3] + 2 2-oxoglutarate + 2 O2 = N(6)-methyl-L-lysyl(9)-[histone H3] + 2 formaldehyde + 2 succinate + 2 CO2</text>
        <dbReference type="Rhea" id="RHEA:60200"/>
        <dbReference type="Rhea" id="RHEA-COMP:15538"/>
        <dbReference type="Rhea" id="RHEA-COMP:15542"/>
        <dbReference type="ChEBI" id="CHEBI:15379"/>
        <dbReference type="ChEBI" id="CHEBI:16526"/>
        <dbReference type="ChEBI" id="CHEBI:16810"/>
        <dbReference type="ChEBI" id="CHEBI:16842"/>
        <dbReference type="ChEBI" id="CHEBI:30031"/>
        <dbReference type="ChEBI" id="CHEBI:61929"/>
        <dbReference type="ChEBI" id="CHEBI:61961"/>
        <dbReference type="EC" id="1.14.11.66"/>
    </reaction>
</comment>
<dbReference type="InterPro" id="IPR040477">
    <property type="entry name" value="KDM4-like_Tudor"/>
</dbReference>
<name>A0A3Q0T476_AMPCI</name>
<comment type="cofactor">
    <cofactor evidence="1">
        <name>Fe(2+)</name>
        <dbReference type="ChEBI" id="CHEBI:29033"/>
    </cofactor>
</comment>
<keyword evidence="12" id="KW-0408">Iron</keyword>
<organism evidence="18 19">
    <name type="scientific">Amphilophus citrinellus</name>
    <name type="common">Midas cichlid</name>
    <name type="synonym">Cichlasoma citrinellum</name>
    <dbReference type="NCBI Taxonomy" id="61819"/>
    <lineage>
        <taxon>Eukaryota</taxon>
        <taxon>Metazoa</taxon>
        <taxon>Chordata</taxon>
        <taxon>Craniata</taxon>
        <taxon>Vertebrata</taxon>
        <taxon>Euteleostomi</taxon>
        <taxon>Actinopterygii</taxon>
        <taxon>Neopterygii</taxon>
        <taxon>Teleostei</taxon>
        <taxon>Neoteleostei</taxon>
        <taxon>Acanthomorphata</taxon>
        <taxon>Ovalentaria</taxon>
        <taxon>Cichlomorphae</taxon>
        <taxon>Cichliformes</taxon>
        <taxon>Cichlidae</taxon>
        <taxon>New World cichlids</taxon>
        <taxon>Cichlasomatinae</taxon>
        <taxon>Heroini</taxon>
        <taxon>Amphilophus</taxon>
    </lineage>
</organism>
<keyword evidence="13" id="KW-0805">Transcription regulation</keyword>
<dbReference type="EC" id="1.14.11.66" evidence="4"/>
<dbReference type="SMART" id="SM00333">
    <property type="entry name" value="TUDOR"/>
    <property type="match status" value="2"/>
</dbReference>
<dbReference type="InterPro" id="IPR034732">
    <property type="entry name" value="EPHD"/>
</dbReference>
<keyword evidence="9" id="KW-0156">Chromatin regulator</keyword>
<reference evidence="18" key="2">
    <citation type="submission" date="2025-09" db="UniProtKB">
        <authorList>
            <consortium name="Ensembl"/>
        </authorList>
    </citation>
    <scope>IDENTIFICATION</scope>
</reference>
<keyword evidence="15" id="KW-0539">Nucleus</keyword>
<evidence type="ECO:0000256" key="11">
    <source>
        <dbReference type="ARBA" id="ARBA00023002"/>
    </source>
</evidence>
<dbReference type="STRING" id="61819.ENSACIP00000026940"/>
<dbReference type="InterPro" id="IPR047481">
    <property type="entry name" value="Tudor_KDM4A_rpt2"/>
</dbReference>
<evidence type="ECO:0000256" key="10">
    <source>
        <dbReference type="ARBA" id="ARBA00022964"/>
    </source>
</evidence>
<evidence type="ECO:0000256" key="5">
    <source>
        <dbReference type="ARBA" id="ARBA00022723"/>
    </source>
</evidence>
<keyword evidence="5" id="KW-0479">Metal-binding</keyword>
<comment type="similarity">
    <text evidence="3">Belongs to the JHDM3 histone demethylase family.</text>
</comment>
<keyword evidence="14" id="KW-0804">Transcription</keyword>
<evidence type="ECO:0000256" key="1">
    <source>
        <dbReference type="ARBA" id="ARBA00001954"/>
    </source>
</evidence>
<evidence type="ECO:0000313" key="19">
    <source>
        <dbReference type="Proteomes" id="UP000261340"/>
    </source>
</evidence>
<evidence type="ECO:0000256" key="7">
    <source>
        <dbReference type="ARBA" id="ARBA00022771"/>
    </source>
</evidence>
<feature type="domain" description="PHD-type" evidence="17">
    <location>
        <begin position="1"/>
        <end position="31"/>
    </location>
</feature>
<sequence>AFHPTCAQAAGVLMHPDDWPFIVFITCHRHRAPSSSTGQLILAVGQKVICKYKNGRYYQSELMELTTATFYEVVFDDGSFSDNLFPEDIESRDCVRLGPPAKGDAVQVRWTDGLIYGAKFVASHSIPMYLVEFEDGSQVTAKREDIYALDEDLPKRVKSRMVSLNFMQIIALFLFPFHTETHLLWSPSLTFQRAWNTLVSLGLF</sequence>
<evidence type="ECO:0000256" key="9">
    <source>
        <dbReference type="ARBA" id="ARBA00022853"/>
    </source>
</evidence>
<reference evidence="18" key="1">
    <citation type="submission" date="2025-08" db="UniProtKB">
        <authorList>
            <consortium name="Ensembl"/>
        </authorList>
    </citation>
    <scope>IDENTIFICATION</scope>
</reference>